<dbReference type="Gene3D" id="3.40.50.150">
    <property type="entry name" value="Vaccinia Virus protein VP39"/>
    <property type="match status" value="2"/>
</dbReference>
<keyword evidence="1" id="KW-0489">Methyltransferase</keyword>
<dbReference type="InterPro" id="IPR029063">
    <property type="entry name" value="SAM-dependent_MTases_sf"/>
</dbReference>
<dbReference type="PANTHER" id="PTHR30481:SF3">
    <property type="entry name" value="DNA ADENINE METHYLASE"/>
    <property type="match status" value="1"/>
</dbReference>
<dbReference type="PRINTS" id="PR00505">
    <property type="entry name" value="D12N6MTFRASE"/>
</dbReference>
<dbReference type="SUPFAM" id="SSF53335">
    <property type="entry name" value="S-adenosyl-L-methionine-dependent methyltransferases"/>
    <property type="match status" value="1"/>
</dbReference>
<dbReference type="InterPro" id="IPR012327">
    <property type="entry name" value="MeTrfase_D12"/>
</dbReference>
<dbReference type="Proteomes" id="UP000509414">
    <property type="component" value="Chromosome"/>
</dbReference>
<dbReference type="GO" id="GO:0006298">
    <property type="term" value="P:mismatch repair"/>
    <property type="evidence" value="ECO:0007669"/>
    <property type="project" value="TreeGrafter"/>
</dbReference>
<evidence type="ECO:0000256" key="2">
    <source>
        <dbReference type="ARBA" id="ARBA00022679"/>
    </source>
</evidence>
<reference evidence="4 5" key="1">
    <citation type="submission" date="2020-02" db="EMBL/GenBank/DDBJ databases">
        <title>Complete genome sequence of the novel Campylobacter species Candidatus Campylobacter infans.</title>
        <authorList>
            <person name="Duim B."/>
            <person name="Zomer A."/>
            <person name="van der Graaf L."/>
            <person name="Wagenaar J."/>
        </authorList>
    </citation>
    <scope>NUCLEOTIDE SEQUENCE [LARGE SCALE GENOMIC DNA]</scope>
    <source>
        <strain evidence="4 5">19S00001</strain>
    </source>
</reference>
<evidence type="ECO:0008006" key="6">
    <source>
        <dbReference type="Google" id="ProtNLM"/>
    </source>
</evidence>
<keyword evidence="5" id="KW-1185">Reference proteome</keyword>
<dbReference type="AlphaFoldDB" id="A0A7H9CNC6"/>
<evidence type="ECO:0000256" key="3">
    <source>
        <dbReference type="ARBA" id="ARBA00022691"/>
    </source>
</evidence>
<dbReference type="Pfam" id="PF02086">
    <property type="entry name" value="MethyltransfD12"/>
    <property type="match status" value="2"/>
</dbReference>
<dbReference type="GO" id="GO:0009307">
    <property type="term" value="P:DNA restriction-modification system"/>
    <property type="evidence" value="ECO:0007669"/>
    <property type="project" value="InterPro"/>
</dbReference>
<dbReference type="PANTHER" id="PTHR30481">
    <property type="entry name" value="DNA ADENINE METHYLASE"/>
    <property type="match status" value="1"/>
</dbReference>
<dbReference type="GO" id="GO:0032259">
    <property type="term" value="P:methylation"/>
    <property type="evidence" value="ECO:0007669"/>
    <property type="project" value="UniProtKB-KW"/>
</dbReference>
<evidence type="ECO:0000313" key="5">
    <source>
        <dbReference type="Proteomes" id="UP000509414"/>
    </source>
</evidence>
<dbReference type="GO" id="GO:0043565">
    <property type="term" value="F:sequence-specific DNA binding"/>
    <property type="evidence" value="ECO:0007669"/>
    <property type="project" value="TreeGrafter"/>
</dbReference>
<evidence type="ECO:0000256" key="1">
    <source>
        <dbReference type="ARBA" id="ARBA00022603"/>
    </source>
</evidence>
<protein>
    <recommendedName>
        <fullName evidence="6">DNA adenine methylase</fullName>
    </recommendedName>
</protein>
<dbReference type="GO" id="GO:1904047">
    <property type="term" value="F:S-adenosyl-L-methionine binding"/>
    <property type="evidence" value="ECO:0007669"/>
    <property type="project" value="TreeGrafter"/>
</dbReference>
<sequence length="411" mass="47485">MRLELSQHQNLPRFESKDLDFYFKWLDYSEVAKTPSVREFSRFGVCYQGSKNKIAKKIIELLPKRKYFVDLFAGGCAMSHCALISNKYEKIILNDTNADILRLFKGAIAGKYKGRDEFVSKKEYYERKNSDEFIKYVWSFSGLGLHYIYATYKESFMGAYDSATKGDFSELKEFGISSLDEIAPALARASKFRDFLKVSFGAHKNLQKEQMREYLNSARKKAGLSIKEVIARLNTSSASHYFQKLQWQMPTRENYEKMREFLELVDFDELPATASTSLTNAFYLLSSVSSASELKHQRVITQLNELSALEGRAKDIKIFNKDYSKVSLPKPAECVIYADPPYYKTECKAYSKSAFNHAKFYGYLEKLKTKGYDIYLSEYCAPSEFKEIANFKRGGSKFTKNRVAIERLFTL</sequence>
<name>A0A7H9CNC6_9BACT</name>
<dbReference type="EMBL" id="CP049075">
    <property type="protein sequence ID" value="QLI05744.1"/>
    <property type="molecule type" value="Genomic_DNA"/>
</dbReference>
<proteinExistence type="predicted"/>
<keyword evidence="3" id="KW-0949">S-adenosyl-L-methionine</keyword>
<gene>
    <name evidence="4" type="ORF">CINF_1258</name>
</gene>
<accession>A0A7H9CNC6</accession>
<organism evidence="4 5">
    <name type="scientific">Candidatus Campylobacter infans</name>
    <dbReference type="NCBI Taxonomy" id="2561898"/>
    <lineage>
        <taxon>Bacteria</taxon>
        <taxon>Pseudomonadati</taxon>
        <taxon>Campylobacterota</taxon>
        <taxon>Epsilonproteobacteria</taxon>
        <taxon>Campylobacterales</taxon>
        <taxon>Campylobacteraceae</taxon>
        <taxon>Campylobacter</taxon>
    </lineage>
</organism>
<keyword evidence="2" id="KW-0808">Transferase</keyword>
<dbReference type="KEGG" id="cinf:CINF_1258"/>
<dbReference type="RefSeq" id="WP_179974921.1">
    <property type="nucleotide sequence ID" value="NZ_CP049075.1"/>
</dbReference>
<dbReference type="GO" id="GO:0009007">
    <property type="term" value="F:site-specific DNA-methyltransferase (adenine-specific) activity"/>
    <property type="evidence" value="ECO:0007669"/>
    <property type="project" value="UniProtKB-EC"/>
</dbReference>
<evidence type="ECO:0000313" key="4">
    <source>
        <dbReference type="EMBL" id="QLI05744.1"/>
    </source>
</evidence>